<evidence type="ECO:0000313" key="2">
    <source>
        <dbReference type="EMBL" id="THH31941.1"/>
    </source>
</evidence>
<reference evidence="2 3" key="1">
    <citation type="submission" date="2019-02" db="EMBL/GenBank/DDBJ databases">
        <title>Genome sequencing of the rare red list fungi Antrodiella citrinella (Flaviporus citrinellus).</title>
        <authorList>
            <person name="Buettner E."/>
            <person name="Kellner H."/>
        </authorList>
    </citation>
    <scope>NUCLEOTIDE SEQUENCE [LARGE SCALE GENOMIC DNA]</scope>
    <source>
        <strain evidence="2 3">DSM 108506</strain>
    </source>
</reference>
<dbReference type="AlphaFoldDB" id="A0A4S4N2F2"/>
<feature type="signal peptide" evidence="1">
    <location>
        <begin position="1"/>
        <end position="21"/>
    </location>
</feature>
<organism evidence="2 3">
    <name type="scientific">Antrodiella citrinella</name>
    <dbReference type="NCBI Taxonomy" id="2447956"/>
    <lineage>
        <taxon>Eukaryota</taxon>
        <taxon>Fungi</taxon>
        <taxon>Dikarya</taxon>
        <taxon>Basidiomycota</taxon>
        <taxon>Agaricomycotina</taxon>
        <taxon>Agaricomycetes</taxon>
        <taxon>Polyporales</taxon>
        <taxon>Steccherinaceae</taxon>
        <taxon>Antrodiella</taxon>
    </lineage>
</organism>
<protein>
    <submittedName>
        <fullName evidence="2">Uncharacterized protein</fullName>
    </submittedName>
</protein>
<sequence>MHVSHILNFWALVASVSQAVAIPPPPFGIISAHDAEVVFDLATVNGSRHMAQGVQGIHGNINM</sequence>
<dbReference type="EMBL" id="SGPM01000033">
    <property type="protein sequence ID" value="THH31941.1"/>
    <property type="molecule type" value="Genomic_DNA"/>
</dbReference>
<proteinExistence type="predicted"/>
<keyword evidence="1" id="KW-0732">Signal</keyword>
<evidence type="ECO:0000313" key="3">
    <source>
        <dbReference type="Proteomes" id="UP000308730"/>
    </source>
</evidence>
<keyword evidence="3" id="KW-1185">Reference proteome</keyword>
<accession>A0A4S4N2F2</accession>
<dbReference type="Proteomes" id="UP000308730">
    <property type="component" value="Unassembled WGS sequence"/>
</dbReference>
<name>A0A4S4N2F2_9APHY</name>
<gene>
    <name evidence="2" type="ORF">EUX98_g2242</name>
</gene>
<feature type="chain" id="PRO_5020720621" evidence="1">
    <location>
        <begin position="22"/>
        <end position="63"/>
    </location>
</feature>
<comment type="caution">
    <text evidence="2">The sequence shown here is derived from an EMBL/GenBank/DDBJ whole genome shotgun (WGS) entry which is preliminary data.</text>
</comment>
<evidence type="ECO:0000256" key="1">
    <source>
        <dbReference type="SAM" id="SignalP"/>
    </source>
</evidence>